<dbReference type="GO" id="GO:0016747">
    <property type="term" value="F:acyltransferase activity, transferring groups other than amino-acyl groups"/>
    <property type="evidence" value="ECO:0007669"/>
    <property type="project" value="InterPro"/>
</dbReference>
<dbReference type="PATRIC" id="fig|28125.4.peg.1748"/>
<dbReference type="InterPro" id="IPR050680">
    <property type="entry name" value="YpeA/RimI_acetyltransf"/>
</dbReference>
<dbReference type="Pfam" id="PF00583">
    <property type="entry name" value="Acetyltransf_1"/>
    <property type="match status" value="1"/>
</dbReference>
<dbReference type="EMBL" id="LTAG01000104">
    <property type="protein sequence ID" value="KXO15429.1"/>
    <property type="molecule type" value="Genomic_DNA"/>
</dbReference>
<evidence type="ECO:0000313" key="4">
    <source>
        <dbReference type="EMBL" id="KXO15429.1"/>
    </source>
</evidence>
<feature type="domain" description="N-acetyltransferase" evidence="3">
    <location>
        <begin position="5"/>
        <end position="190"/>
    </location>
</feature>
<dbReference type="AlphaFoldDB" id="A0A137SSQ4"/>
<gene>
    <name evidence="4" type="ORF">HMPREF3202_01761</name>
</gene>
<name>A0A137SSQ4_9BACT</name>
<dbReference type="STRING" id="28125.HMPREF3202_01761"/>
<dbReference type="PANTHER" id="PTHR43420">
    <property type="entry name" value="ACETYLTRANSFERASE"/>
    <property type="match status" value="1"/>
</dbReference>
<dbReference type="PROSITE" id="PS51186">
    <property type="entry name" value="GNAT"/>
    <property type="match status" value="1"/>
</dbReference>
<sequence length="195" mass="22232">MESMIKIELAKKEQATIIASLIMEAMNYDCCQWFIGLDNTLDSFHKLLSRLVENDNSLYSYHNTLVAVNEDGDVVGICVCYDGAKVKELRKSFEIEMLQTYEKDYSHLPYETKAGEFYIDSLCVHQEWRKKGIASQLLNAAKEKANGLHLPASLLVDTSNSKAEALYIRLGFKYDSKTKWGGHSMKRLIYVNGEK</sequence>
<proteinExistence type="predicted"/>
<dbReference type="Gene3D" id="3.40.630.30">
    <property type="match status" value="1"/>
</dbReference>
<reference evidence="4 5" key="1">
    <citation type="submission" date="2016-02" db="EMBL/GenBank/DDBJ databases">
        <authorList>
            <person name="Wen L."/>
            <person name="He K."/>
            <person name="Yang H."/>
        </authorList>
    </citation>
    <scope>NUCLEOTIDE SEQUENCE [LARGE SCALE GENOMIC DNA]</scope>
    <source>
        <strain evidence="4 5">GED7880</strain>
    </source>
</reference>
<evidence type="ECO:0000256" key="1">
    <source>
        <dbReference type="ARBA" id="ARBA00022679"/>
    </source>
</evidence>
<comment type="caution">
    <text evidence="4">The sequence shown here is derived from an EMBL/GenBank/DDBJ whole genome shotgun (WGS) entry which is preliminary data.</text>
</comment>
<protein>
    <submittedName>
        <fullName evidence="4">Acetyltransferase, GNAT family</fullName>
    </submittedName>
</protein>
<evidence type="ECO:0000259" key="3">
    <source>
        <dbReference type="PROSITE" id="PS51186"/>
    </source>
</evidence>
<evidence type="ECO:0000256" key="2">
    <source>
        <dbReference type="ARBA" id="ARBA00023315"/>
    </source>
</evidence>
<evidence type="ECO:0000313" key="5">
    <source>
        <dbReference type="Proteomes" id="UP000070093"/>
    </source>
</evidence>
<dbReference type="InterPro" id="IPR000182">
    <property type="entry name" value="GNAT_dom"/>
</dbReference>
<keyword evidence="1 4" id="KW-0808">Transferase</keyword>
<accession>A0A137SSQ4</accession>
<dbReference type="eggNOG" id="COG0456">
    <property type="taxonomic scope" value="Bacteria"/>
</dbReference>
<organism evidence="4 5">
    <name type="scientific">Prevotella bivia</name>
    <dbReference type="NCBI Taxonomy" id="28125"/>
    <lineage>
        <taxon>Bacteria</taxon>
        <taxon>Pseudomonadati</taxon>
        <taxon>Bacteroidota</taxon>
        <taxon>Bacteroidia</taxon>
        <taxon>Bacteroidales</taxon>
        <taxon>Prevotellaceae</taxon>
        <taxon>Prevotella</taxon>
    </lineage>
</organism>
<dbReference type="InterPro" id="IPR016181">
    <property type="entry name" value="Acyl_CoA_acyltransferase"/>
</dbReference>
<dbReference type="SUPFAM" id="SSF55729">
    <property type="entry name" value="Acyl-CoA N-acyltransferases (Nat)"/>
    <property type="match status" value="1"/>
</dbReference>
<dbReference type="Proteomes" id="UP000070093">
    <property type="component" value="Unassembled WGS sequence"/>
</dbReference>
<keyword evidence="2" id="KW-0012">Acyltransferase</keyword>
<dbReference type="CDD" id="cd04301">
    <property type="entry name" value="NAT_SF"/>
    <property type="match status" value="1"/>
</dbReference>